<dbReference type="HOGENOM" id="CLU_043069_0_0_1"/>
<keyword evidence="4 6" id="KW-0472">Membrane</keyword>
<feature type="region of interest" description="Disordered" evidence="5">
    <location>
        <begin position="190"/>
        <end position="320"/>
    </location>
</feature>
<evidence type="ECO:0000256" key="6">
    <source>
        <dbReference type="SAM" id="Phobius"/>
    </source>
</evidence>
<evidence type="ECO:0000313" key="8">
    <source>
        <dbReference type="Proteomes" id="UP000054485"/>
    </source>
</evidence>
<feature type="compositionally biased region" description="Basic and acidic residues" evidence="5">
    <location>
        <begin position="293"/>
        <end position="310"/>
    </location>
</feature>
<dbReference type="Proteomes" id="UP000054485">
    <property type="component" value="Unassembled WGS sequence"/>
</dbReference>
<protein>
    <recommendedName>
        <fullName evidence="9">Mid2 domain-containing protein</fullName>
    </recommendedName>
</protein>
<evidence type="ECO:0000256" key="3">
    <source>
        <dbReference type="ARBA" id="ARBA00022989"/>
    </source>
</evidence>
<feature type="region of interest" description="Disordered" evidence="5">
    <location>
        <begin position="1"/>
        <end position="49"/>
    </location>
</feature>
<proteinExistence type="predicted"/>
<feature type="transmembrane region" description="Helical" evidence="6">
    <location>
        <begin position="97"/>
        <end position="119"/>
    </location>
</feature>
<dbReference type="GO" id="GO:0016020">
    <property type="term" value="C:membrane"/>
    <property type="evidence" value="ECO:0007669"/>
    <property type="project" value="UniProtKB-SubCell"/>
</dbReference>
<evidence type="ECO:0000256" key="2">
    <source>
        <dbReference type="ARBA" id="ARBA00022692"/>
    </source>
</evidence>
<dbReference type="AlphaFoldDB" id="A0A0D0AWZ5"/>
<name>A0A0D0AWZ5_9AGAM</name>
<dbReference type="InParanoid" id="A0A0D0AWZ5"/>
<reference evidence="8" key="2">
    <citation type="submission" date="2015-01" db="EMBL/GenBank/DDBJ databases">
        <title>Evolutionary Origins and Diversification of the Mycorrhizal Mutualists.</title>
        <authorList>
            <consortium name="DOE Joint Genome Institute"/>
            <consortium name="Mycorrhizal Genomics Consortium"/>
            <person name="Kohler A."/>
            <person name="Kuo A."/>
            <person name="Nagy L.G."/>
            <person name="Floudas D."/>
            <person name="Copeland A."/>
            <person name="Barry K.W."/>
            <person name="Cichocki N."/>
            <person name="Veneault-Fourrey C."/>
            <person name="LaButti K."/>
            <person name="Lindquist E.A."/>
            <person name="Lipzen A."/>
            <person name="Lundell T."/>
            <person name="Morin E."/>
            <person name="Murat C."/>
            <person name="Riley R."/>
            <person name="Ohm R."/>
            <person name="Sun H."/>
            <person name="Tunlid A."/>
            <person name="Henrissat B."/>
            <person name="Grigoriev I.V."/>
            <person name="Hibbett D.S."/>
            <person name="Martin F."/>
        </authorList>
    </citation>
    <scope>NUCLEOTIDE SEQUENCE [LARGE SCALE GENOMIC DNA]</scope>
    <source>
        <strain evidence="8">UH-Slu-Lm8-n1</strain>
    </source>
</reference>
<evidence type="ECO:0000313" key="7">
    <source>
        <dbReference type="EMBL" id="KIK38892.1"/>
    </source>
</evidence>
<dbReference type="OrthoDB" id="2683711at2759"/>
<evidence type="ECO:0000256" key="1">
    <source>
        <dbReference type="ARBA" id="ARBA00004167"/>
    </source>
</evidence>
<dbReference type="PANTHER" id="PTHR15549">
    <property type="entry name" value="PAIRED IMMUNOGLOBULIN-LIKE TYPE 2 RECEPTOR"/>
    <property type="match status" value="1"/>
</dbReference>
<accession>A0A0D0AWZ5</accession>
<dbReference type="InterPro" id="IPR051694">
    <property type="entry name" value="Immunoregulatory_rcpt-like"/>
</dbReference>
<organism evidence="7 8">
    <name type="scientific">Suillus luteus UH-Slu-Lm8-n1</name>
    <dbReference type="NCBI Taxonomy" id="930992"/>
    <lineage>
        <taxon>Eukaryota</taxon>
        <taxon>Fungi</taxon>
        <taxon>Dikarya</taxon>
        <taxon>Basidiomycota</taxon>
        <taxon>Agaricomycotina</taxon>
        <taxon>Agaricomycetes</taxon>
        <taxon>Agaricomycetidae</taxon>
        <taxon>Boletales</taxon>
        <taxon>Suillineae</taxon>
        <taxon>Suillaceae</taxon>
        <taxon>Suillus</taxon>
    </lineage>
</organism>
<dbReference type="EMBL" id="KN835369">
    <property type="protein sequence ID" value="KIK38892.1"/>
    <property type="molecule type" value="Genomic_DNA"/>
</dbReference>
<sequence length="320" mass="32796">MSYSTVTAVPTTASPTTSTPITTYSGSSNAPSSTTPGSTGTTPIANSMTSVATTVPTTITSTNSYGSTTVITTHTYTITPVAVPTPSPVNNSSNTGAIVGGVVGGLAAIALLALLFFWLRRRRRRGQSDGNYDQGRIEPQPSGGGTHIDLGEDPVTPYVASNNMREYGGSSFRGASADAAEMGVVAAAAGTDTRRTSSQPSPSLQHSVASASHSGDPSQRFVRPGPGEYSQGGPSIHATQQADTPRPLTSPASSVVASSSGRMMKEQEAAADRQGFGLSTQQEAEGEGSGVVQHRDAGQALGEERGEMRDVPPAYESISQ</sequence>
<evidence type="ECO:0000256" key="5">
    <source>
        <dbReference type="SAM" id="MobiDB-lite"/>
    </source>
</evidence>
<reference evidence="7 8" key="1">
    <citation type="submission" date="2014-04" db="EMBL/GenBank/DDBJ databases">
        <authorList>
            <consortium name="DOE Joint Genome Institute"/>
            <person name="Kuo A."/>
            <person name="Ruytinx J."/>
            <person name="Rineau F."/>
            <person name="Colpaert J."/>
            <person name="Kohler A."/>
            <person name="Nagy L.G."/>
            <person name="Floudas D."/>
            <person name="Copeland A."/>
            <person name="Barry K.W."/>
            <person name="Cichocki N."/>
            <person name="Veneault-Fourrey C."/>
            <person name="LaButti K."/>
            <person name="Lindquist E.A."/>
            <person name="Lipzen A."/>
            <person name="Lundell T."/>
            <person name="Morin E."/>
            <person name="Murat C."/>
            <person name="Sun H."/>
            <person name="Tunlid A."/>
            <person name="Henrissat B."/>
            <person name="Grigoriev I.V."/>
            <person name="Hibbett D.S."/>
            <person name="Martin F."/>
            <person name="Nordberg H.P."/>
            <person name="Cantor M.N."/>
            <person name="Hua S.X."/>
        </authorList>
    </citation>
    <scope>NUCLEOTIDE SEQUENCE [LARGE SCALE GENOMIC DNA]</scope>
    <source>
        <strain evidence="7 8">UH-Slu-Lm8-n1</strain>
    </source>
</reference>
<gene>
    <name evidence="7" type="ORF">CY34DRAFT_14763</name>
</gene>
<evidence type="ECO:0008006" key="9">
    <source>
        <dbReference type="Google" id="ProtNLM"/>
    </source>
</evidence>
<feature type="region of interest" description="Disordered" evidence="5">
    <location>
        <begin position="125"/>
        <end position="153"/>
    </location>
</feature>
<keyword evidence="8" id="KW-1185">Reference proteome</keyword>
<keyword evidence="3 6" id="KW-1133">Transmembrane helix</keyword>
<dbReference type="GO" id="GO:0071944">
    <property type="term" value="C:cell periphery"/>
    <property type="evidence" value="ECO:0007669"/>
    <property type="project" value="UniProtKB-ARBA"/>
</dbReference>
<comment type="subcellular location">
    <subcellularLocation>
        <location evidence="1">Membrane</location>
        <topology evidence="1">Single-pass membrane protein</topology>
    </subcellularLocation>
</comment>
<dbReference type="PANTHER" id="PTHR15549:SF26">
    <property type="entry name" value="AXIAL BUDDING PATTERN PROTEIN 2-RELATED"/>
    <property type="match status" value="1"/>
</dbReference>
<feature type="compositionally biased region" description="Polar residues" evidence="5">
    <location>
        <begin position="196"/>
        <end position="217"/>
    </location>
</feature>
<feature type="compositionally biased region" description="Low complexity" evidence="5">
    <location>
        <begin position="250"/>
        <end position="260"/>
    </location>
</feature>
<keyword evidence="2 6" id="KW-0812">Transmembrane</keyword>
<evidence type="ECO:0000256" key="4">
    <source>
        <dbReference type="ARBA" id="ARBA00023136"/>
    </source>
</evidence>